<proteinExistence type="predicted"/>
<evidence type="ECO:0000256" key="9">
    <source>
        <dbReference type="SAM" id="Phobius"/>
    </source>
</evidence>
<keyword evidence="9" id="KW-0812">Transmembrane</keyword>
<keyword evidence="8" id="KW-0902">Two-component regulatory system</keyword>
<evidence type="ECO:0000256" key="3">
    <source>
        <dbReference type="ARBA" id="ARBA00022553"/>
    </source>
</evidence>
<evidence type="ECO:0000259" key="11">
    <source>
        <dbReference type="Pfam" id="PF13796"/>
    </source>
</evidence>
<protein>
    <recommendedName>
        <fullName evidence="2">histidine kinase</fullName>
        <ecNumber evidence="2">2.7.13.3</ecNumber>
    </recommendedName>
</protein>
<dbReference type="GO" id="GO:0046983">
    <property type="term" value="F:protein dimerization activity"/>
    <property type="evidence" value="ECO:0007669"/>
    <property type="project" value="InterPro"/>
</dbReference>
<keyword evidence="6 12" id="KW-0418">Kinase</keyword>
<dbReference type="Proteomes" id="UP000574690">
    <property type="component" value="Unassembled WGS sequence"/>
</dbReference>
<dbReference type="GO" id="GO:0016020">
    <property type="term" value="C:membrane"/>
    <property type="evidence" value="ECO:0007669"/>
    <property type="project" value="InterPro"/>
</dbReference>
<dbReference type="InterPro" id="IPR011712">
    <property type="entry name" value="Sig_transdc_His_kin_sub3_dim/P"/>
</dbReference>
<dbReference type="InterPro" id="IPR025828">
    <property type="entry name" value="Put_sensor_dom"/>
</dbReference>
<dbReference type="AlphaFoldDB" id="A0A850CCP8"/>
<dbReference type="Gene3D" id="3.30.565.10">
    <property type="entry name" value="Histidine kinase-like ATPase, C-terminal domain"/>
    <property type="match status" value="1"/>
</dbReference>
<feature type="transmembrane region" description="Helical" evidence="9">
    <location>
        <begin position="128"/>
        <end position="161"/>
    </location>
</feature>
<dbReference type="SUPFAM" id="SSF55874">
    <property type="entry name" value="ATPase domain of HSP90 chaperone/DNA topoisomerase II/histidine kinase"/>
    <property type="match status" value="1"/>
</dbReference>
<evidence type="ECO:0000256" key="4">
    <source>
        <dbReference type="ARBA" id="ARBA00022679"/>
    </source>
</evidence>
<gene>
    <name evidence="12" type="ORF">HOQ43_14880</name>
</gene>
<dbReference type="PANTHER" id="PTHR24421">
    <property type="entry name" value="NITRATE/NITRITE SENSOR PROTEIN NARX-RELATED"/>
    <property type="match status" value="1"/>
</dbReference>
<dbReference type="GO" id="GO:0005524">
    <property type="term" value="F:ATP binding"/>
    <property type="evidence" value="ECO:0007669"/>
    <property type="project" value="UniProtKB-KW"/>
</dbReference>
<comment type="catalytic activity">
    <reaction evidence="1">
        <text>ATP + protein L-histidine = ADP + protein N-phospho-L-histidine.</text>
        <dbReference type="EC" id="2.7.13.3"/>
    </reaction>
</comment>
<feature type="domain" description="Signal transduction histidine kinase subgroup 3 dimerisation and phosphoacceptor" evidence="10">
    <location>
        <begin position="243"/>
        <end position="308"/>
    </location>
</feature>
<accession>A0A850CCP8</accession>
<keyword evidence="3" id="KW-0597">Phosphoprotein</keyword>
<dbReference type="EMBL" id="JABFXE010000618">
    <property type="protein sequence ID" value="NUQ89730.1"/>
    <property type="molecule type" value="Genomic_DNA"/>
</dbReference>
<evidence type="ECO:0000256" key="6">
    <source>
        <dbReference type="ARBA" id="ARBA00022777"/>
    </source>
</evidence>
<dbReference type="Pfam" id="PF07730">
    <property type="entry name" value="HisKA_3"/>
    <property type="match status" value="1"/>
</dbReference>
<dbReference type="GO" id="GO:0000155">
    <property type="term" value="F:phosphorelay sensor kinase activity"/>
    <property type="evidence" value="ECO:0007669"/>
    <property type="project" value="InterPro"/>
</dbReference>
<keyword evidence="5" id="KW-0547">Nucleotide-binding</keyword>
<evidence type="ECO:0000313" key="12">
    <source>
        <dbReference type="EMBL" id="NUQ89730.1"/>
    </source>
</evidence>
<sequence length="433" mass="44644">MSNDAPGTALEAMRLARLPVSGWPWRSAWYLTATAPVAVFAFGVLGVPWLVLVVGLVGGTAGTADLVVSGVVGLVLLAGLGPLVGGPIGAAERSLLHFADRRPLPARAARVRMWARYADQGAWREAAYAFLLPLLGAAALGAAVFALIAVVFTASPVILALQEPEGEVALVFGTVVDVDGTAPFVVAGVLMLVALPYLVTLLAGVRAALARALLASGSEAALAAELTEVSRSRTRLADAFESERRRIERDLHDGAQQRLVSLTLKLGLARLDLPPDSPAAASVGEAHDQAKHLMAELRELIHGIRPQILTDLGLGAALGELADAAAIPVELDVHLEDRPSALVETTAYFTAAEALTNVIRHSGAEAAAIGARVEDGVLVLEVRDDGRGGADPAAGTGLTGLADRAAVAGGRMLLSSPAGGPTVLRVELPCEKP</sequence>
<keyword evidence="9" id="KW-1133">Transmembrane helix</keyword>
<evidence type="ECO:0000259" key="10">
    <source>
        <dbReference type="Pfam" id="PF07730"/>
    </source>
</evidence>
<feature type="transmembrane region" description="Helical" evidence="9">
    <location>
        <begin position="28"/>
        <end position="54"/>
    </location>
</feature>
<dbReference type="InterPro" id="IPR036890">
    <property type="entry name" value="HATPase_C_sf"/>
</dbReference>
<evidence type="ECO:0000256" key="5">
    <source>
        <dbReference type="ARBA" id="ARBA00022741"/>
    </source>
</evidence>
<dbReference type="CDD" id="cd16917">
    <property type="entry name" value="HATPase_UhpB-NarQ-NarX-like"/>
    <property type="match status" value="1"/>
</dbReference>
<dbReference type="Gene3D" id="1.20.5.1930">
    <property type="match status" value="1"/>
</dbReference>
<dbReference type="InterPro" id="IPR050482">
    <property type="entry name" value="Sensor_HK_TwoCompSys"/>
</dbReference>
<dbReference type="PANTHER" id="PTHR24421:SF10">
    <property type="entry name" value="NITRATE_NITRITE SENSOR PROTEIN NARQ"/>
    <property type="match status" value="1"/>
</dbReference>
<feature type="transmembrane region" description="Helical" evidence="9">
    <location>
        <begin position="181"/>
        <end position="205"/>
    </location>
</feature>
<name>A0A850CCP8_9ACTN</name>
<comment type="caution">
    <text evidence="12">The sequence shown here is derived from an EMBL/GenBank/DDBJ whole genome shotgun (WGS) entry which is preliminary data.</text>
</comment>
<feature type="domain" description="Putative sensor" evidence="11">
    <location>
        <begin position="44"/>
        <end position="214"/>
    </location>
</feature>
<organism evidence="12 13">
    <name type="scientific">Glycomyces artemisiae</name>
    <dbReference type="NCBI Taxonomy" id="1076443"/>
    <lineage>
        <taxon>Bacteria</taxon>
        <taxon>Bacillati</taxon>
        <taxon>Actinomycetota</taxon>
        <taxon>Actinomycetes</taxon>
        <taxon>Glycomycetales</taxon>
        <taxon>Glycomycetaceae</taxon>
        <taxon>Glycomyces</taxon>
    </lineage>
</organism>
<keyword evidence="9" id="KW-0472">Membrane</keyword>
<dbReference type="EC" id="2.7.13.3" evidence="2"/>
<evidence type="ECO:0000256" key="7">
    <source>
        <dbReference type="ARBA" id="ARBA00022840"/>
    </source>
</evidence>
<evidence type="ECO:0000256" key="2">
    <source>
        <dbReference type="ARBA" id="ARBA00012438"/>
    </source>
</evidence>
<reference evidence="12 13" key="1">
    <citation type="submission" date="2020-05" db="EMBL/GenBank/DDBJ databases">
        <title>DNA-SIP metagenomic assembled genomes.</title>
        <authorList>
            <person name="Yu J."/>
        </authorList>
    </citation>
    <scope>NUCLEOTIDE SEQUENCE [LARGE SCALE GENOMIC DNA]</scope>
    <source>
        <strain evidence="12">Bin5.27</strain>
    </source>
</reference>
<evidence type="ECO:0000256" key="8">
    <source>
        <dbReference type="ARBA" id="ARBA00023012"/>
    </source>
</evidence>
<keyword evidence="7" id="KW-0067">ATP-binding</keyword>
<dbReference type="Pfam" id="PF13796">
    <property type="entry name" value="Sensor"/>
    <property type="match status" value="1"/>
</dbReference>
<evidence type="ECO:0000256" key="1">
    <source>
        <dbReference type="ARBA" id="ARBA00000085"/>
    </source>
</evidence>
<keyword evidence="4" id="KW-0808">Transferase</keyword>
<feature type="transmembrane region" description="Helical" evidence="9">
    <location>
        <begin position="66"/>
        <end position="85"/>
    </location>
</feature>
<evidence type="ECO:0000313" key="13">
    <source>
        <dbReference type="Proteomes" id="UP000574690"/>
    </source>
</evidence>